<feature type="non-terminal residue" evidence="2">
    <location>
        <position position="1"/>
    </location>
</feature>
<proteinExistence type="predicted"/>
<feature type="region of interest" description="Disordered" evidence="1">
    <location>
        <begin position="1"/>
        <end position="49"/>
    </location>
</feature>
<evidence type="ECO:0000313" key="2">
    <source>
        <dbReference type="EMBL" id="MED6200617.1"/>
    </source>
</evidence>
<dbReference type="Proteomes" id="UP001341840">
    <property type="component" value="Unassembled WGS sequence"/>
</dbReference>
<accession>A0ABU6XSC0</accession>
<keyword evidence="3" id="KW-1185">Reference proteome</keyword>
<reference evidence="2 3" key="1">
    <citation type="journal article" date="2023" name="Plants (Basel)">
        <title>Bridging the Gap: Combining Genomics and Transcriptomics Approaches to Understand Stylosanthes scabra, an Orphan Legume from the Brazilian Caatinga.</title>
        <authorList>
            <person name="Ferreira-Neto J.R.C."/>
            <person name="da Silva M.D."/>
            <person name="Binneck E."/>
            <person name="de Melo N.F."/>
            <person name="da Silva R.H."/>
            <person name="de Melo A.L.T.M."/>
            <person name="Pandolfi V."/>
            <person name="Bustamante F.O."/>
            <person name="Brasileiro-Vidal A.C."/>
            <person name="Benko-Iseppon A.M."/>
        </authorList>
    </citation>
    <scope>NUCLEOTIDE SEQUENCE [LARGE SCALE GENOMIC DNA]</scope>
    <source>
        <tissue evidence="2">Leaves</tissue>
    </source>
</reference>
<organism evidence="2 3">
    <name type="scientific">Stylosanthes scabra</name>
    <dbReference type="NCBI Taxonomy" id="79078"/>
    <lineage>
        <taxon>Eukaryota</taxon>
        <taxon>Viridiplantae</taxon>
        <taxon>Streptophyta</taxon>
        <taxon>Embryophyta</taxon>
        <taxon>Tracheophyta</taxon>
        <taxon>Spermatophyta</taxon>
        <taxon>Magnoliopsida</taxon>
        <taxon>eudicotyledons</taxon>
        <taxon>Gunneridae</taxon>
        <taxon>Pentapetalae</taxon>
        <taxon>rosids</taxon>
        <taxon>fabids</taxon>
        <taxon>Fabales</taxon>
        <taxon>Fabaceae</taxon>
        <taxon>Papilionoideae</taxon>
        <taxon>50 kb inversion clade</taxon>
        <taxon>dalbergioids sensu lato</taxon>
        <taxon>Dalbergieae</taxon>
        <taxon>Pterocarpus clade</taxon>
        <taxon>Stylosanthes</taxon>
    </lineage>
</organism>
<name>A0ABU6XSC0_9FABA</name>
<feature type="compositionally biased region" description="Basic and acidic residues" evidence="1">
    <location>
        <begin position="1"/>
        <end position="10"/>
    </location>
</feature>
<gene>
    <name evidence="2" type="ORF">PIB30_086981</name>
</gene>
<dbReference type="EMBL" id="JASCZI010212961">
    <property type="protein sequence ID" value="MED6200617.1"/>
    <property type="molecule type" value="Genomic_DNA"/>
</dbReference>
<comment type="caution">
    <text evidence="2">The sequence shown here is derived from an EMBL/GenBank/DDBJ whole genome shotgun (WGS) entry which is preliminary data.</text>
</comment>
<feature type="compositionally biased region" description="Basic and acidic residues" evidence="1">
    <location>
        <begin position="31"/>
        <end position="40"/>
    </location>
</feature>
<evidence type="ECO:0000256" key="1">
    <source>
        <dbReference type="SAM" id="MobiDB-lite"/>
    </source>
</evidence>
<evidence type="ECO:0000313" key="3">
    <source>
        <dbReference type="Proteomes" id="UP001341840"/>
    </source>
</evidence>
<sequence>KLTKSKRDTFHQIPSSQPSPKATFPSCFSQAKRDKHDNTKPSKHLGSRLAHVQTWPRRDLYELVPSFLHQDKATFGPSSKLGPNVVHQIQAQDLQNFNVQ</sequence>
<protein>
    <submittedName>
        <fullName evidence="2">Uncharacterized protein</fullName>
    </submittedName>
</protein>